<comment type="pathway">
    <text evidence="4">Carbohydrate biosynthesis; gluconeogenesis.</text>
</comment>
<dbReference type="Proteomes" id="UP000261257">
    <property type="component" value="Unassembled WGS sequence"/>
</dbReference>
<evidence type="ECO:0000313" key="7">
    <source>
        <dbReference type="Proteomes" id="UP000095651"/>
    </source>
</evidence>
<dbReference type="AlphaFoldDB" id="A0A174N7G3"/>
<reference evidence="6 8" key="2">
    <citation type="submission" date="2018-08" db="EMBL/GenBank/DDBJ databases">
        <title>A genome reference for cultivated species of the human gut microbiota.</title>
        <authorList>
            <person name="Zou Y."/>
            <person name="Xue W."/>
            <person name="Luo G."/>
        </authorList>
    </citation>
    <scope>NUCLEOTIDE SEQUENCE [LARGE SCALE GENOMIC DNA]</scope>
    <source>
        <strain evidence="6 8">TF05-11AC</strain>
    </source>
</reference>
<dbReference type="EMBL" id="CYZE01000031">
    <property type="protein sequence ID" value="CUP43201.1"/>
    <property type="molecule type" value="Genomic_DNA"/>
</dbReference>
<proteinExistence type="inferred from homology"/>
<comment type="catalytic activity">
    <reaction evidence="4">
        <text>beta-D-fructose 1,6-bisphosphate + H2O = beta-D-fructose 6-phosphate + phosphate</text>
        <dbReference type="Rhea" id="RHEA:11064"/>
        <dbReference type="ChEBI" id="CHEBI:15377"/>
        <dbReference type="ChEBI" id="CHEBI:32966"/>
        <dbReference type="ChEBI" id="CHEBI:43474"/>
        <dbReference type="ChEBI" id="CHEBI:57634"/>
        <dbReference type="EC" id="3.1.3.11"/>
    </reaction>
</comment>
<dbReference type="EMBL" id="QSSQ01000058">
    <property type="protein sequence ID" value="RGL93523.1"/>
    <property type="molecule type" value="Genomic_DNA"/>
</dbReference>
<dbReference type="InterPro" id="IPR029052">
    <property type="entry name" value="Metallo-depent_PP-like"/>
</dbReference>
<keyword evidence="1 4" id="KW-0378">Hydrolase</keyword>
<dbReference type="RefSeq" id="WP_055660688.1">
    <property type="nucleotide sequence ID" value="NZ_CABIXC010000031.1"/>
</dbReference>
<evidence type="ECO:0000313" key="5">
    <source>
        <dbReference type="EMBL" id="CUP43201.1"/>
    </source>
</evidence>
<dbReference type="SUPFAM" id="SSF56300">
    <property type="entry name" value="Metallo-dependent phosphatases"/>
    <property type="match status" value="1"/>
</dbReference>
<evidence type="ECO:0000313" key="8">
    <source>
        <dbReference type="Proteomes" id="UP000261257"/>
    </source>
</evidence>
<evidence type="ECO:0000256" key="4">
    <source>
        <dbReference type="HAMAP-Rule" id="MF_01854"/>
    </source>
</evidence>
<comment type="similarity">
    <text evidence="4">Belongs to the FBPase class 3 family.</text>
</comment>
<evidence type="ECO:0000256" key="2">
    <source>
        <dbReference type="ARBA" id="ARBA00023211"/>
    </source>
</evidence>
<dbReference type="PIRSF" id="PIRSF000906">
    <property type="entry name" value="FBPtase_Bacill"/>
    <property type="match status" value="1"/>
</dbReference>
<organism evidence="5 7">
    <name type="scientific">Hungatella hathewayi</name>
    <dbReference type="NCBI Taxonomy" id="154046"/>
    <lineage>
        <taxon>Bacteria</taxon>
        <taxon>Bacillati</taxon>
        <taxon>Bacillota</taxon>
        <taxon>Clostridia</taxon>
        <taxon>Lachnospirales</taxon>
        <taxon>Lachnospiraceae</taxon>
        <taxon>Hungatella</taxon>
    </lineage>
</organism>
<dbReference type="InterPro" id="IPR009164">
    <property type="entry name" value="FBPtase_class3"/>
</dbReference>
<dbReference type="Pfam" id="PF06874">
    <property type="entry name" value="FBPase_2"/>
    <property type="match status" value="1"/>
</dbReference>
<dbReference type="UniPathway" id="UPA00138"/>
<evidence type="ECO:0000313" key="6">
    <source>
        <dbReference type="EMBL" id="RGL93523.1"/>
    </source>
</evidence>
<comment type="cofactor">
    <cofactor evidence="4">
        <name>Mn(2+)</name>
        <dbReference type="ChEBI" id="CHEBI:29035"/>
    </cofactor>
</comment>
<dbReference type="GO" id="GO:0006094">
    <property type="term" value="P:gluconeogenesis"/>
    <property type="evidence" value="ECO:0007669"/>
    <property type="project" value="UniProtKB-UniRule"/>
</dbReference>
<dbReference type="GO" id="GO:0042132">
    <property type="term" value="F:fructose 1,6-bisphosphate 1-phosphatase activity"/>
    <property type="evidence" value="ECO:0007669"/>
    <property type="project" value="UniProtKB-UniRule"/>
</dbReference>
<dbReference type="EC" id="3.1.3.11" evidence="4"/>
<evidence type="ECO:0000256" key="1">
    <source>
        <dbReference type="ARBA" id="ARBA00022801"/>
    </source>
</evidence>
<keyword evidence="2 4" id="KW-0464">Manganese</keyword>
<reference evidence="5 7" key="1">
    <citation type="submission" date="2015-09" db="EMBL/GenBank/DDBJ databases">
        <authorList>
            <consortium name="Pathogen Informatics"/>
        </authorList>
    </citation>
    <scope>NUCLEOTIDE SEQUENCE [LARGE SCALE GENOMIC DNA]</scope>
    <source>
        <strain evidence="5 7">2789STDY5608850</strain>
    </source>
</reference>
<dbReference type="HAMAP" id="MF_01854">
    <property type="entry name" value="FBPase_class3"/>
    <property type="match status" value="1"/>
</dbReference>
<accession>A0A174N7G3</accession>
<evidence type="ECO:0000256" key="3">
    <source>
        <dbReference type="ARBA" id="ARBA00023277"/>
    </source>
</evidence>
<dbReference type="Proteomes" id="UP000095651">
    <property type="component" value="Unassembled WGS sequence"/>
</dbReference>
<keyword evidence="3 4" id="KW-0119">Carbohydrate metabolism</keyword>
<protein>
    <recommendedName>
        <fullName evidence="4">Fructose-1,6-bisphosphatase class 3</fullName>
        <shortName evidence="4">FBPase class 3</shortName>
        <ecNumber evidence="4">3.1.3.11</ecNumber>
    </recommendedName>
    <alternativeName>
        <fullName evidence="4">D-fructose-1,6-bisphosphate 1-phosphohydrolase class 3</fullName>
    </alternativeName>
</protein>
<gene>
    <name evidence="4 5" type="primary">fbp</name>
    <name evidence="6" type="ORF">DXC39_30645</name>
    <name evidence="5" type="ORF">ERS852407_05925</name>
</gene>
<sequence>MRDLAYLKLMSREYPTIKAASSEIINLTAIQGLPKGTEYFFSDLHGEYEAFIHLLRSASGIIREKITETFGHIIPEKEEVELANMIYYPERVVSQMQLKGLATDDWQRVAIYRLVQICKVVSSKYTRSKVRKKMPPEFAYVIDELLHVDYNDDNKRVYYSEIIRSIIDIRVGDKFIIALCELIQNLTIDSLHIIGDIFDRGPRADIIMKELMQFHDVDIQWGNHDISWMGAATGNLACICNVLRIAISYNSFDVLEDGYGINLRPLSMFAARVYHNDPCERFVPQILDENIYDAVDPGLAAKMHKAIAIIQFKVQGQIIGRHPEYEMDDRRLLEAVDFDRGVVVLEGREYPMLDLSFPTVDPKDPLRLTAEEEDLLHTLQLSFKHNELLHKHIRFLYSHGSLYKCYNSNLLYHGCIPMKEDGSFDEIVVDGISYSGQALMDYVDRKVQNAYFMAEESPEKEDAMDFMWYLWCGAKSPVYGKGKMTTFEHYFIEDPATHKEPMNPYYRLSVKEETCDRILEEFGLPKSGSHIINGHVPVKIKEGESPVKAGGKLFIIDGGLSKAYQSRTGIAGYTLIYNSNHLALAEHKPFDPEKESTPRVSIVENMHKRVMVADTDKGVELAGRIADLKELVGAYREGILKEKVE</sequence>
<name>A0A174N7G3_9FIRM</name>